<reference evidence="13 14" key="1">
    <citation type="submission" date="2016-11" db="EMBL/GenBank/DDBJ databases">
        <authorList>
            <person name="Jaros S."/>
            <person name="Januszkiewicz K."/>
            <person name="Wedrychowicz H."/>
        </authorList>
    </citation>
    <scope>NUCLEOTIDE SEQUENCE [LARGE SCALE GENOMIC DNA]</scope>
    <source>
        <strain evidence="13 14">DSM 18231</strain>
    </source>
</reference>
<gene>
    <name evidence="13" type="ORF">SAMN02744645_2613</name>
</gene>
<accession>A0A1M5QFV6</accession>
<dbReference type="GO" id="GO:0005886">
    <property type="term" value="C:plasma membrane"/>
    <property type="evidence" value="ECO:0007669"/>
    <property type="project" value="UniProtKB-SubCell"/>
</dbReference>
<evidence type="ECO:0000256" key="10">
    <source>
        <dbReference type="ARBA" id="ARBA00030775"/>
    </source>
</evidence>
<evidence type="ECO:0000313" key="14">
    <source>
        <dbReference type="Proteomes" id="UP000184000"/>
    </source>
</evidence>
<evidence type="ECO:0000313" key="13">
    <source>
        <dbReference type="EMBL" id="SHH13104.1"/>
    </source>
</evidence>
<evidence type="ECO:0000256" key="5">
    <source>
        <dbReference type="ARBA" id="ARBA00022519"/>
    </source>
</evidence>
<evidence type="ECO:0000256" key="4">
    <source>
        <dbReference type="ARBA" id="ARBA00022481"/>
    </source>
</evidence>
<dbReference type="Pfam" id="PF07963">
    <property type="entry name" value="N_methyl"/>
    <property type="match status" value="1"/>
</dbReference>
<dbReference type="Proteomes" id="UP000184000">
    <property type="component" value="Unassembled WGS sequence"/>
</dbReference>
<feature type="domain" description="General secretion pathway GspH" evidence="12">
    <location>
        <begin position="44"/>
        <end position="143"/>
    </location>
</feature>
<dbReference type="Gene3D" id="3.55.40.10">
    <property type="entry name" value="minor pseudopilin epsh domain"/>
    <property type="match status" value="1"/>
</dbReference>
<organism evidence="13 14">
    <name type="scientific">Stutzerimonas xanthomarina DSM 18231</name>
    <dbReference type="NCBI Taxonomy" id="1403346"/>
    <lineage>
        <taxon>Bacteria</taxon>
        <taxon>Pseudomonadati</taxon>
        <taxon>Pseudomonadota</taxon>
        <taxon>Gammaproteobacteria</taxon>
        <taxon>Pseudomonadales</taxon>
        <taxon>Pseudomonadaceae</taxon>
        <taxon>Stutzerimonas</taxon>
    </lineage>
</organism>
<dbReference type="InterPro" id="IPR022346">
    <property type="entry name" value="T2SS_GspH"/>
</dbReference>
<comment type="subcellular location">
    <subcellularLocation>
        <location evidence="1">Cell inner membrane</location>
        <topology evidence="1">Single-pass membrane protein</topology>
    </subcellularLocation>
</comment>
<name>A0A1M5QFV6_9GAMM</name>
<evidence type="ECO:0000256" key="2">
    <source>
        <dbReference type="ARBA" id="ARBA00021549"/>
    </source>
</evidence>
<evidence type="ECO:0000256" key="1">
    <source>
        <dbReference type="ARBA" id="ARBA00004377"/>
    </source>
</evidence>
<keyword evidence="5" id="KW-0997">Cell inner membrane</keyword>
<evidence type="ECO:0000259" key="12">
    <source>
        <dbReference type="Pfam" id="PF12019"/>
    </source>
</evidence>
<comment type="similarity">
    <text evidence="9">Belongs to the GSP H family.</text>
</comment>
<dbReference type="PROSITE" id="PS00409">
    <property type="entry name" value="PROKAR_NTER_METHYL"/>
    <property type="match status" value="1"/>
</dbReference>
<dbReference type="NCBIfam" id="TIGR02532">
    <property type="entry name" value="IV_pilin_GFxxxE"/>
    <property type="match status" value="1"/>
</dbReference>
<evidence type="ECO:0000256" key="7">
    <source>
        <dbReference type="ARBA" id="ARBA00022989"/>
    </source>
</evidence>
<dbReference type="GO" id="GO:0015628">
    <property type="term" value="P:protein secretion by the type II secretion system"/>
    <property type="evidence" value="ECO:0007669"/>
    <property type="project" value="InterPro"/>
</dbReference>
<dbReference type="InterPro" id="IPR045584">
    <property type="entry name" value="Pilin-like"/>
</dbReference>
<keyword evidence="4" id="KW-0488">Methylation</keyword>
<keyword evidence="7 11" id="KW-1133">Transmembrane helix</keyword>
<evidence type="ECO:0000256" key="6">
    <source>
        <dbReference type="ARBA" id="ARBA00022692"/>
    </source>
</evidence>
<dbReference type="EMBL" id="FQXA01000004">
    <property type="protein sequence ID" value="SHH13104.1"/>
    <property type="molecule type" value="Genomic_DNA"/>
</dbReference>
<protein>
    <recommendedName>
        <fullName evidence="2">Type II secretion system protein H</fullName>
    </recommendedName>
    <alternativeName>
        <fullName evidence="10">General secretion pathway protein H</fullName>
    </alternativeName>
</protein>
<evidence type="ECO:0000256" key="8">
    <source>
        <dbReference type="ARBA" id="ARBA00023136"/>
    </source>
</evidence>
<feature type="transmembrane region" description="Helical" evidence="11">
    <location>
        <begin position="12"/>
        <end position="34"/>
    </location>
</feature>
<evidence type="ECO:0000256" key="9">
    <source>
        <dbReference type="ARBA" id="ARBA00025772"/>
    </source>
</evidence>
<evidence type="ECO:0000256" key="3">
    <source>
        <dbReference type="ARBA" id="ARBA00022475"/>
    </source>
</evidence>
<dbReference type="GO" id="GO:0015627">
    <property type="term" value="C:type II protein secretion system complex"/>
    <property type="evidence" value="ECO:0007669"/>
    <property type="project" value="InterPro"/>
</dbReference>
<dbReference type="AlphaFoldDB" id="A0A1M5QFV6"/>
<dbReference type="InterPro" id="IPR012902">
    <property type="entry name" value="N_methyl_site"/>
</dbReference>
<dbReference type="Pfam" id="PF12019">
    <property type="entry name" value="GspH"/>
    <property type="match status" value="1"/>
</dbReference>
<keyword evidence="8 11" id="KW-0472">Membrane</keyword>
<sequence length="184" mass="19713">MKFLRGFTLLELMIAIAILGIALGIAVPGFTDLLRSYRAQSQSSEITRTVALARSEAIKRGGNVYVTALTDGDNWEAGWRVWHDADSNGIYAAAELIRAFGPLGGNGVSLEGKSYTTVGGVVTPGSASEQFRFTAQGLQQGVPPGQGLLFEFSLGDDFCPLARDMQINHIGRVSTARKDCDDDN</sequence>
<keyword evidence="6 11" id="KW-0812">Transmembrane</keyword>
<evidence type="ECO:0000256" key="11">
    <source>
        <dbReference type="SAM" id="Phobius"/>
    </source>
</evidence>
<keyword evidence="3" id="KW-1003">Cell membrane</keyword>
<proteinExistence type="inferred from homology"/>
<dbReference type="SUPFAM" id="SSF54523">
    <property type="entry name" value="Pili subunits"/>
    <property type="match status" value="1"/>
</dbReference>